<evidence type="ECO:0000313" key="13">
    <source>
        <dbReference type="Proteomes" id="UP000054075"/>
    </source>
</evidence>
<dbReference type="GO" id="GO:0004190">
    <property type="term" value="F:aspartic-type endopeptidase activity"/>
    <property type="evidence" value="ECO:0007669"/>
    <property type="project" value="UniProtKB-UniRule"/>
</dbReference>
<keyword evidence="6 9" id="KW-0378">Hydrolase</keyword>
<dbReference type="GO" id="GO:0006508">
    <property type="term" value="P:proteolysis"/>
    <property type="evidence" value="ECO:0007669"/>
    <property type="project" value="UniProtKB-KW"/>
</dbReference>
<comment type="caution">
    <text evidence="12">The sequence shown here is derived from an EMBL/GenBank/DDBJ whole genome shotgun (WGS) entry which is preliminary data.</text>
</comment>
<protein>
    <recommendedName>
        <fullName evidence="9">Lipoprotein signal peptidase</fullName>
        <ecNumber evidence="9">3.4.23.36</ecNumber>
    </recommendedName>
    <alternativeName>
        <fullName evidence="9">Prolipoprotein signal peptidase</fullName>
    </alternativeName>
    <alternativeName>
        <fullName evidence="9">Signal peptidase II</fullName>
        <shortName evidence="9">SPase II</shortName>
    </alternativeName>
</protein>
<keyword evidence="7 9" id="KW-1133">Transmembrane helix</keyword>
<evidence type="ECO:0000256" key="9">
    <source>
        <dbReference type="HAMAP-Rule" id="MF_00161"/>
    </source>
</evidence>
<organism evidence="12 13">
    <name type="scientific">Rickettsiella grylli</name>
    <dbReference type="NCBI Taxonomy" id="59196"/>
    <lineage>
        <taxon>Bacteria</taxon>
        <taxon>Pseudomonadati</taxon>
        <taxon>Pseudomonadota</taxon>
        <taxon>Gammaproteobacteria</taxon>
        <taxon>Legionellales</taxon>
        <taxon>Coxiellaceae</taxon>
        <taxon>Rickettsiella</taxon>
    </lineage>
</organism>
<accession>A8PKG4</accession>
<keyword evidence="13" id="KW-1185">Reference proteome</keyword>
<dbReference type="PANTHER" id="PTHR33695">
    <property type="entry name" value="LIPOPROTEIN SIGNAL PEPTIDASE"/>
    <property type="match status" value="1"/>
</dbReference>
<dbReference type="OrthoDB" id="9810259at2"/>
<dbReference type="PROSITE" id="PS00855">
    <property type="entry name" value="SPASE_II"/>
    <property type="match status" value="1"/>
</dbReference>
<dbReference type="Pfam" id="PF01252">
    <property type="entry name" value="Peptidase_A8"/>
    <property type="match status" value="1"/>
</dbReference>
<evidence type="ECO:0000256" key="8">
    <source>
        <dbReference type="ARBA" id="ARBA00023136"/>
    </source>
</evidence>
<feature type="active site" evidence="9">
    <location>
        <position position="135"/>
    </location>
</feature>
<comment type="catalytic activity">
    <reaction evidence="9 10">
        <text>Release of signal peptides from bacterial membrane prolipoproteins. Hydrolyzes -Xaa-Yaa-Zaa-|-(S,diacylglyceryl)Cys-, in which Xaa is hydrophobic (preferably Leu), and Yaa (Ala or Ser) and Zaa (Gly or Ala) have small, neutral side chains.</text>
        <dbReference type="EC" id="3.4.23.36"/>
    </reaction>
</comment>
<dbReference type="PANTHER" id="PTHR33695:SF1">
    <property type="entry name" value="LIPOPROTEIN SIGNAL PEPTIDASE"/>
    <property type="match status" value="1"/>
</dbReference>
<feature type="transmembrane region" description="Helical" evidence="9">
    <location>
        <begin position="24"/>
        <end position="43"/>
    </location>
</feature>
<proteinExistence type="inferred from homology"/>
<feature type="transmembrane region" description="Helical" evidence="9">
    <location>
        <begin position="145"/>
        <end position="165"/>
    </location>
</feature>
<dbReference type="UniPathway" id="UPA00665"/>
<keyword evidence="5 9" id="KW-0064">Aspartyl protease</keyword>
<dbReference type="GO" id="GO:0005886">
    <property type="term" value="C:plasma membrane"/>
    <property type="evidence" value="ECO:0007669"/>
    <property type="project" value="UniProtKB-SubCell"/>
</dbReference>
<feature type="transmembrane region" description="Helical" evidence="9">
    <location>
        <begin position="80"/>
        <end position="101"/>
    </location>
</feature>
<dbReference type="InterPro" id="IPR001872">
    <property type="entry name" value="Peptidase_A8"/>
</dbReference>
<reference evidence="12" key="1">
    <citation type="submission" date="2006-04" db="EMBL/GenBank/DDBJ databases">
        <authorList>
            <person name="Seshadri R."/>
            <person name="Federici B.A."/>
        </authorList>
    </citation>
    <scope>NUCLEOTIDE SEQUENCE [LARGE SCALE GENOMIC DNA]</scope>
</reference>
<evidence type="ECO:0000256" key="10">
    <source>
        <dbReference type="RuleBase" id="RU000594"/>
    </source>
</evidence>
<sequence length="173" mass="19755">MPNIQFFSNLFDIMQERKKTSQLSWLWLSAFIIVLDYLSKWWMTLWLDKTRIVSVFPCLNFILTHNFGAAFSFLGQASGWQRWVFSAISGIVSIYLIRLLYRGGLNNGVACAVSLILGGAIGNLYDRLSLGYVIDFIDFCLGYWHFATFNLADTAISIGAVLWIVSSYKHDKK</sequence>
<dbReference type="Proteomes" id="UP000054075">
    <property type="component" value="Unassembled WGS sequence"/>
</dbReference>
<dbReference type="EMBL" id="AAQJ02000001">
    <property type="protein sequence ID" value="EDP46344.1"/>
    <property type="molecule type" value="Genomic_DNA"/>
</dbReference>
<dbReference type="PRINTS" id="PR00781">
    <property type="entry name" value="LIPOSIGPTASE"/>
</dbReference>
<keyword evidence="2 9" id="KW-1003">Cell membrane</keyword>
<feature type="active site" evidence="9">
    <location>
        <position position="153"/>
    </location>
</feature>
<evidence type="ECO:0000256" key="5">
    <source>
        <dbReference type="ARBA" id="ARBA00022750"/>
    </source>
</evidence>
<comment type="subcellular location">
    <subcellularLocation>
        <location evidence="9">Cell membrane</location>
        <topology evidence="9">Multi-pass membrane protein</topology>
    </subcellularLocation>
</comment>
<gene>
    <name evidence="9 12" type="primary">lspA</name>
    <name evidence="12" type="ORF">RICGR_0163</name>
</gene>
<comment type="function">
    <text evidence="9 10">This protein specifically catalyzes the removal of signal peptides from prolipoproteins.</text>
</comment>
<keyword evidence="3 9" id="KW-0645">Protease</keyword>
<evidence type="ECO:0000256" key="7">
    <source>
        <dbReference type="ARBA" id="ARBA00022989"/>
    </source>
</evidence>
<evidence type="ECO:0000256" key="2">
    <source>
        <dbReference type="ARBA" id="ARBA00022475"/>
    </source>
</evidence>
<keyword evidence="8 9" id="KW-0472">Membrane</keyword>
<name>A8PKG4_9COXI</name>
<evidence type="ECO:0000256" key="11">
    <source>
        <dbReference type="RuleBase" id="RU004181"/>
    </source>
</evidence>
<feature type="transmembrane region" description="Helical" evidence="9">
    <location>
        <begin position="108"/>
        <end position="125"/>
    </location>
</feature>
<comment type="similarity">
    <text evidence="1 9 11">Belongs to the peptidase A8 family.</text>
</comment>
<dbReference type="NCBIfam" id="TIGR00077">
    <property type="entry name" value="lspA"/>
    <property type="match status" value="1"/>
</dbReference>
<comment type="pathway">
    <text evidence="9">Protein modification; lipoprotein biosynthesis (signal peptide cleavage).</text>
</comment>
<dbReference type="eggNOG" id="COG0597">
    <property type="taxonomic scope" value="Bacteria"/>
</dbReference>
<dbReference type="STRING" id="59196.RICGR_0163"/>
<evidence type="ECO:0000256" key="1">
    <source>
        <dbReference type="ARBA" id="ARBA00006139"/>
    </source>
</evidence>
<dbReference type="EC" id="3.4.23.36" evidence="9"/>
<feature type="transmembrane region" description="Helical" evidence="9">
    <location>
        <begin position="55"/>
        <end position="74"/>
    </location>
</feature>
<dbReference type="AlphaFoldDB" id="A8PKG4"/>
<evidence type="ECO:0000313" key="12">
    <source>
        <dbReference type="EMBL" id="EDP46344.1"/>
    </source>
</evidence>
<evidence type="ECO:0000256" key="6">
    <source>
        <dbReference type="ARBA" id="ARBA00022801"/>
    </source>
</evidence>
<dbReference type="RefSeq" id="WP_006035327.1">
    <property type="nucleotide sequence ID" value="NZ_AAQJ02000001.1"/>
</dbReference>
<evidence type="ECO:0000256" key="3">
    <source>
        <dbReference type="ARBA" id="ARBA00022670"/>
    </source>
</evidence>
<reference evidence="12" key="2">
    <citation type="submission" date="2007-10" db="EMBL/GenBank/DDBJ databases">
        <authorList>
            <person name="Myers G.S."/>
        </authorList>
    </citation>
    <scope>NUCLEOTIDE SEQUENCE [LARGE SCALE GENOMIC DNA]</scope>
</reference>
<keyword evidence="4 9" id="KW-0812">Transmembrane</keyword>
<dbReference type="HAMAP" id="MF_00161">
    <property type="entry name" value="LspA"/>
    <property type="match status" value="1"/>
</dbReference>
<evidence type="ECO:0000256" key="4">
    <source>
        <dbReference type="ARBA" id="ARBA00022692"/>
    </source>
</evidence>